<dbReference type="EMBL" id="JBEOME010000001">
    <property type="protein sequence ID" value="MER3120334.1"/>
    <property type="molecule type" value="Genomic_DNA"/>
</dbReference>
<dbReference type="InterPro" id="IPR002347">
    <property type="entry name" value="SDR_fam"/>
</dbReference>
<dbReference type="Pfam" id="PF00106">
    <property type="entry name" value="adh_short"/>
    <property type="match status" value="1"/>
</dbReference>
<comment type="similarity">
    <text evidence="1 3">Belongs to the short-chain dehydrogenases/reductases (SDR) family.</text>
</comment>
<accession>A0ABV1S1C5</accession>
<comment type="caution">
    <text evidence="4">The sequence shown here is derived from an EMBL/GenBank/DDBJ whole genome shotgun (WGS) entry which is preliminary data.</text>
</comment>
<organism evidence="4 5">
    <name type="scientific">Bacillus altitudinis</name>
    <dbReference type="NCBI Taxonomy" id="293387"/>
    <lineage>
        <taxon>Bacteria</taxon>
        <taxon>Bacillati</taxon>
        <taxon>Bacillota</taxon>
        <taxon>Bacilli</taxon>
        <taxon>Bacillales</taxon>
        <taxon>Bacillaceae</taxon>
        <taxon>Bacillus</taxon>
    </lineage>
</organism>
<evidence type="ECO:0000256" key="3">
    <source>
        <dbReference type="RuleBase" id="RU000363"/>
    </source>
</evidence>
<dbReference type="PROSITE" id="PS00061">
    <property type="entry name" value="ADH_SHORT"/>
    <property type="match status" value="1"/>
</dbReference>
<dbReference type="PRINTS" id="PR00081">
    <property type="entry name" value="GDHRDH"/>
</dbReference>
<reference evidence="4 5" key="1">
    <citation type="submission" date="2024-06" db="EMBL/GenBank/DDBJ databases">
        <title>Construction of an artificial bacterial consortium using nitrogen cycle bacteria from Cuatro Cienegas Basin and a mangrove forest.</title>
        <authorList>
            <person name="Aguilera-Najera D."/>
            <person name="Marquez-Cianci L."/>
            <person name="Martinez-Perez E."/>
            <person name="Rosas-Barrera M."/>
            <person name="Rodriguez-Cruz U.E."/>
            <person name="Tapia-Lopez R."/>
            <person name="Eguiarte L.E."/>
            <person name="Souza-Saldivar V."/>
        </authorList>
    </citation>
    <scope>NUCLEOTIDE SEQUENCE [LARGE SCALE GENOMIC DNA]</scope>
    <source>
        <strain evidence="4 5">S14-15</strain>
    </source>
</reference>
<dbReference type="CDD" id="cd05374">
    <property type="entry name" value="17beta-HSD-like_SDR_c"/>
    <property type="match status" value="1"/>
</dbReference>
<dbReference type="InterPro" id="IPR020904">
    <property type="entry name" value="Sc_DH/Rdtase_CS"/>
</dbReference>
<protein>
    <submittedName>
        <fullName evidence="4">Oxidoreductase</fullName>
    </submittedName>
</protein>
<evidence type="ECO:0000256" key="2">
    <source>
        <dbReference type="ARBA" id="ARBA00023002"/>
    </source>
</evidence>
<name>A0ABV1S1C5_BACAB</name>
<keyword evidence="2" id="KW-0560">Oxidoreductase</keyword>
<dbReference type="RefSeq" id="WP_350384993.1">
    <property type="nucleotide sequence ID" value="NZ_JBEOME010000001.1"/>
</dbReference>
<dbReference type="PANTHER" id="PTHR43976:SF16">
    <property type="entry name" value="SHORT-CHAIN DEHYDROGENASE_REDUCTASE FAMILY PROTEIN"/>
    <property type="match status" value="1"/>
</dbReference>
<dbReference type="Gene3D" id="3.40.50.720">
    <property type="entry name" value="NAD(P)-binding Rossmann-like Domain"/>
    <property type="match status" value="1"/>
</dbReference>
<evidence type="ECO:0000313" key="5">
    <source>
        <dbReference type="Proteomes" id="UP001467674"/>
    </source>
</evidence>
<sequence>MNKTAIVTGANSGFGKLITLRLAQQGYTVIAGVRQETNAKKLSEEVKNAALSESIHIEALDVTDTQSIQAFQKRLNAYAPIHLLVNNAGTAYAGFAEEVPVDQYREQFEVNVFGVMEMTQAVLPLMTSGAKILNMSSISGLMGMPALSPYVSSKFALEGYTESLRIELAAFGIQAALIEPGSFQTNIWNTSMNEQMTPPAEGSKYTTIYQNMMSYIETQKNNYGDPGEVAELVVSLAEKKRLKKLRYLVGKGVRLSFIAKQLLPWNVWENIILRTLSSKK</sequence>
<proteinExistence type="inferred from homology"/>
<evidence type="ECO:0000256" key="1">
    <source>
        <dbReference type="ARBA" id="ARBA00006484"/>
    </source>
</evidence>
<dbReference type="PANTHER" id="PTHR43976">
    <property type="entry name" value="SHORT CHAIN DEHYDROGENASE"/>
    <property type="match status" value="1"/>
</dbReference>
<dbReference type="Proteomes" id="UP001467674">
    <property type="component" value="Unassembled WGS sequence"/>
</dbReference>
<dbReference type="InterPro" id="IPR051911">
    <property type="entry name" value="SDR_oxidoreductase"/>
</dbReference>
<dbReference type="NCBIfam" id="NF005372">
    <property type="entry name" value="PRK06914.1"/>
    <property type="match status" value="1"/>
</dbReference>
<dbReference type="InterPro" id="IPR036291">
    <property type="entry name" value="NAD(P)-bd_dom_sf"/>
</dbReference>
<keyword evidence="5" id="KW-1185">Reference proteome</keyword>
<dbReference type="SUPFAM" id="SSF51735">
    <property type="entry name" value="NAD(P)-binding Rossmann-fold domains"/>
    <property type="match status" value="1"/>
</dbReference>
<evidence type="ECO:0000313" key="4">
    <source>
        <dbReference type="EMBL" id="MER3120334.1"/>
    </source>
</evidence>
<dbReference type="PRINTS" id="PR00080">
    <property type="entry name" value="SDRFAMILY"/>
</dbReference>
<gene>
    <name evidence="4" type="ORF">ABQG71_03920</name>
</gene>